<keyword evidence="2" id="KW-1185">Reference proteome</keyword>
<dbReference type="Proteomes" id="UP001207468">
    <property type="component" value="Unassembled WGS sequence"/>
</dbReference>
<reference evidence="1" key="1">
    <citation type="submission" date="2021-03" db="EMBL/GenBank/DDBJ databases">
        <title>Evolutionary priming and transition to the ectomycorrhizal habit in an iconic lineage of mushroom-forming fungi: is preadaptation a requirement?</title>
        <authorList>
            <consortium name="DOE Joint Genome Institute"/>
            <person name="Looney B.P."/>
            <person name="Miyauchi S."/>
            <person name="Morin E."/>
            <person name="Drula E."/>
            <person name="Courty P.E."/>
            <person name="Chicoki N."/>
            <person name="Fauchery L."/>
            <person name="Kohler A."/>
            <person name="Kuo A."/>
            <person name="LaButti K."/>
            <person name="Pangilinan J."/>
            <person name="Lipzen A."/>
            <person name="Riley R."/>
            <person name="Andreopoulos W."/>
            <person name="He G."/>
            <person name="Johnson J."/>
            <person name="Barry K.W."/>
            <person name="Grigoriev I.V."/>
            <person name="Nagy L."/>
            <person name="Hibbett D."/>
            <person name="Henrissat B."/>
            <person name="Matheny P.B."/>
            <person name="Labbe J."/>
            <person name="Martin A.F."/>
        </authorList>
    </citation>
    <scope>NUCLEOTIDE SEQUENCE</scope>
    <source>
        <strain evidence="1">BPL698</strain>
    </source>
</reference>
<name>A0ACC0ULR3_9AGAM</name>
<dbReference type="EMBL" id="JAGFNK010000014">
    <property type="protein sequence ID" value="KAI9512009.1"/>
    <property type="molecule type" value="Genomic_DNA"/>
</dbReference>
<evidence type="ECO:0000313" key="2">
    <source>
        <dbReference type="Proteomes" id="UP001207468"/>
    </source>
</evidence>
<comment type="caution">
    <text evidence="1">The sequence shown here is derived from an EMBL/GenBank/DDBJ whole genome shotgun (WGS) entry which is preliminary data.</text>
</comment>
<accession>A0ACC0ULR3</accession>
<organism evidence="1 2">
    <name type="scientific">Russula earlei</name>
    <dbReference type="NCBI Taxonomy" id="71964"/>
    <lineage>
        <taxon>Eukaryota</taxon>
        <taxon>Fungi</taxon>
        <taxon>Dikarya</taxon>
        <taxon>Basidiomycota</taxon>
        <taxon>Agaricomycotina</taxon>
        <taxon>Agaricomycetes</taxon>
        <taxon>Russulales</taxon>
        <taxon>Russulaceae</taxon>
        <taxon>Russula</taxon>
    </lineage>
</organism>
<protein>
    <submittedName>
        <fullName evidence="1">AhpC-TSA-domain-containing protein</fullName>
    </submittedName>
</protein>
<gene>
    <name evidence="1" type="ORF">F5148DRAFT_1008848</name>
</gene>
<proteinExistence type="predicted"/>
<evidence type="ECO:0000313" key="1">
    <source>
        <dbReference type="EMBL" id="KAI9512009.1"/>
    </source>
</evidence>
<sequence>MARKGAAATADAGEPRRSSRIKDQAKPDPPPKKAPAKPRSRKPKPTGEEGDESNKEKPKSAAHGKKRTATEKEAEYAQPATPVIPALAPIDVGDSLPSYILKNEQGEDVDLAKLTEGQGAILFSIPKADTPGCTTQACGFRDIYPSFTEHNFAVYCLSHDKSEAQKKWQLKKELPYPLLSDPDRVLISALGAKDAGSGRTKRGHFIFAKGGKLVEKKLPVSPGESPNLALEFVKSLNAKSVL</sequence>